<evidence type="ECO:0000313" key="2">
    <source>
        <dbReference type="Proteomes" id="UP000005391"/>
    </source>
</evidence>
<gene>
    <name evidence="1" type="ORF">HMPREF1977_1682</name>
</gene>
<protein>
    <recommendedName>
        <fullName evidence="3">Amine oxidase domain-containing protein</fullName>
    </recommendedName>
</protein>
<comment type="caution">
    <text evidence="1">The sequence shown here is derived from an EMBL/GenBank/DDBJ whole genome shotgun (WGS) entry which is preliminary data.</text>
</comment>
<dbReference type="AlphaFoldDB" id="E4MU71"/>
<dbReference type="eggNOG" id="COG1232">
    <property type="taxonomic scope" value="Bacteria"/>
</dbReference>
<evidence type="ECO:0000313" key="1">
    <source>
        <dbReference type="EMBL" id="EFS96766.1"/>
    </source>
</evidence>
<accession>E4MU71</accession>
<dbReference type="EMBL" id="AEOH01000043">
    <property type="protein sequence ID" value="EFS96766.1"/>
    <property type="molecule type" value="Genomic_DNA"/>
</dbReference>
<dbReference type="SUPFAM" id="SSF51905">
    <property type="entry name" value="FAD/NAD(P)-binding domain"/>
    <property type="match status" value="1"/>
</dbReference>
<dbReference type="Pfam" id="PF13450">
    <property type="entry name" value="NAD_binding_8"/>
    <property type="match status" value="1"/>
</dbReference>
<reference evidence="1 2" key="1">
    <citation type="submission" date="2010-10" db="EMBL/GenBank/DDBJ databases">
        <authorList>
            <person name="Muzny D."/>
            <person name="Qin X."/>
            <person name="Deng J."/>
            <person name="Jiang H."/>
            <person name="Liu Y."/>
            <person name="Qu J."/>
            <person name="Song X.-Z."/>
            <person name="Zhang L."/>
            <person name="Thornton R."/>
            <person name="Coyle M."/>
            <person name="Francisco L."/>
            <person name="Jackson L."/>
            <person name="Javaid M."/>
            <person name="Korchina V."/>
            <person name="Kovar C."/>
            <person name="Mata R."/>
            <person name="Mathew T."/>
            <person name="Ngo R."/>
            <person name="Nguyen L."/>
            <person name="Nguyen N."/>
            <person name="Okwuonu G."/>
            <person name="Ongeri F."/>
            <person name="Pham C."/>
            <person name="Simmons D."/>
            <person name="Wilczek-Boney K."/>
            <person name="Hale W."/>
            <person name="Jakkamsetti A."/>
            <person name="Pham P."/>
            <person name="Ruth R."/>
            <person name="San Lucas F."/>
            <person name="Warren J."/>
            <person name="Zhang J."/>
            <person name="Zhao Z."/>
            <person name="Zhou C."/>
            <person name="Zhu D."/>
            <person name="Lee S."/>
            <person name="Bess C."/>
            <person name="Blankenburg K."/>
            <person name="Forbes L."/>
            <person name="Fu Q."/>
            <person name="Gubbala S."/>
            <person name="Hirani K."/>
            <person name="Jayaseelan J.C."/>
            <person name="Lara F."/>
            <person name="Munidasa M."/>
            <person name="Palculict T."/>
            <person name="Patil S."/>
            <person name="Pu L.-L."/>
            <person name="Saada N."/>
            <person name="Tang L."/>
            <person name="Weissenberger G."/>
            <person name="Zhu Y."/>
            <person name="Hemphill L."/>
            <person name="Shang Y."/>
            <person name="Youmans B."/>
            <person name="Ayvaz T."/>
            <person name="Ross M."/>
            <person name="Santibanez J."/>
            <person name="Aqrawi P."/>
            <person name="Gross S."/>
            <person name="Joshi V."/>
            <person name="Fowler G."/>
            <person name="Nazareth L."/>
            <person name="Reid J."/>
            <person name="Worley K."/>
            <person name="Petrosino J."/>
            <person name="Highlander S."/>
            <person name="Gibbs R."/>
        </authorList>
    </citation>
    <scope>NUCLEOTIDE SEQUENCE [LARGE SCALE GENOMIC DNA]</scope>
    <source>
        <strain evidence="1 2">F0287</strain>
    </source>
</reference>
<evidence type="ECO:0008006" key="3">
    <source>
        <dbReference type="Google" id="ProtNLM"/>
    </source>
</evidence>
<dbReference type="RefSeq" id="WP_002674263.1">
    <property type="nucleotide sequence ID" value="NZ_GL573160.1"/>
</dbReference>
<sequence length="110" mass="12485">MIVILGAGIAGIAAGYRLSQRGIEHTIFEKNISWGGLCDNFSIGEGFLFDKFVHLSFTKSEVVKELFHKNTAFYSHKPESSNYYKNVWLKHPVQNNLAPLSIDEKIRIIE</sequence>
<name>E4MU71_CAPOC</name>
<dbReference type="Gene3D" id="3.50.50.60">
    <property type="entry name" value="FAD/NAD(P)-binding domain"/>
    <property type="match status" value="1"/>
</dbReference>
<dbReference type="Proteomes" id="UP000005391">
    <property type="component" value="Unassembled WGS sequence"/>
</dbReference>
<dbReference type="HOGENOM" id="CLU_2166433_0_0_10"/>
<proteinExistence type="predicted"/>
<dbReference type="InterPro" id="IPR036188">
    <property type="entry name" value="FAD/NAD-bd_sf"/>
</dbReference>
<organism evidence="1 2">
    <name type="scientific">Capnocytophaga ochracea F0287</name>
    <dbReference type="NCBI Taxonomy" id="873517"/>
    <lineage>
        <taxon>Bacteria</taxon>
        <taxon>Pseudomonadati</taxon>
        <taxon>Bacteroidota</taxon>
        <taxon>Flavobacteriia</taxon>
        <taxon>Flavobacteriales</taxon>
        <taxon>Flavobacteriaceae</taxon>
        <taxon>Capnocytophaga</taxon>
    </lineage>
</organism>